<name>A0A941DPD7_9BURK</name>
<keyword evidence="1" id="KW-0732">Signal</keyword>
<keyword evidence="3" id="KW-1185">Reference proteome</keyword>
<dbReference type="Proteomes" id="UP000680067">
    <property type="component" value="Unassembled WGS sequence"/>
</dbReference>
<dbReference type="RefSeq" id="WP_212688887.1">
    <property type="nucleotide sequence ID" value="NZ_JAGSPN010000013.1"/>
</dbReference>
<comment type="caution">
    <text evidence="2">The sequence shown here is derived from an EMBL/GenBank/DDBJ whole genome shotgun (WGS) entry which is preliminary data.</text>
</comment>
<organism evidence="2 3">
    <name type="scientific">Undibacterium luofuense</name>
    <dbReference type="NCBI Taxonomy" id="2828733"/>
    <lineage>
        <taxon>Bacteria</taxon>
        <taxon>Pseudomonadati</taxon>
        <taxon>Pseudomonadota</taxon>
        <taxon>Betaproteobacteria</taxon>
        <taxon>Burkholderiales</taxon>
        <taxon>Oxalobacteraceae</taxon>
        <taxon>Undibacterium</taxon>
    </lineage>
</organism>
<feature type="signal peptide" evidence="1">
    <location>
        <begin position="1"/>
        <end position="27"/>
    </location>
</feature>
<evidence type="ECO:0008006" key="4">
    <source>
        <dbReference type="Google" id="ProtNLM"/>
    </source>
</evidence>
<evidence type="ECO:0000313" key="2">
    <source>
        <dbReference type="EMBL" id="MBR7783615.1"/>
    </source>
</evidence>
<dbReference type="AlphaFoldDB" id="A0A941DPD7"/>
<reference evidence="2" key="1">
    <citation type="submission" date="2021-04" db="EMBL/GenBank/DDBJ databases">
        <title>novel species isolated from subtropical streams in China.</title>
        <authorList>
            <person name="Lu H."/>
        </authorList>
    </citation>
    <scope>NUCLEOTIDE SEQUENCE</scope>
    <source>
        <strain evidence="2">LFS511W</strain>
    </source>
</reference>
<gene>
    <name evidence="2" type="ORF">KDM89_15830</name>
</gene>
<evidence type="ECO:0000313" key="3">
    <source>
        <dbReference type="Proteomes" id="UP000680067"/>
    </source>
</evidence>
<proteinExistence type="predicted"/>
<sequence>MMSMRLPRLLALAAVTATLIYTTQAQASCGASFCLVNTDWGMQGAWQEKGWRADFRYEQLLQNRLRSGTDAVPASALDPSHRETESLTRRWVGTLDYGWNEHWSASVTLPFVDREHTHIEDSAAANWHYRQFGDAKASLRYQTNLHDSDETLGVGGLHAGLKLPTGRTGIRNSTGTLAERALQPGSGGTALLLSAYYRQFIAPLQLSWFAQVNADVPLNMRDGFRPGQQIGLDIGLSRPLTANVTGLLQLNLQHRGRDAGVQAEPEASGGRSVFLSPGLSVSVAPQTRVYGFVQLPLYQYVNGQQLTARYALALGTQTRF</sequence>
<dbReference type="EMBL" id="JAGSPN010000013">
    <property type="protein sequence ID" value="MBR7783615.1"/>
    <property type="molecule type" value="Genomic_DNA"/>
</dbReference>
<evidence type="ECO:0000256" key="1">
    <source>
        <dbReference type="SAM" id="SignalP"/>
    </source>
</evidence>
<accession>A0A941DPD7</accession>
<protein>
    <recommendedName>
        <fullName evidence="4">Transporter</fullName>
    </recommendedName>
</protein>
<feature type="chain" id="PRO_5037344117" description="Transporter" evidence="1">
    <location>
        <begin position="28"/>
        <end position="320"/>
    </location>
</feature>